<name>A0AAV5T5T7_9BILA</name>
<keyword evidence="1" id="KW-0472">Membrane</keyword>
<feature type="non-terminal residue" evidence="3">
    <location>
        <position position="1"/>
    </location>
</feature>
<proteinExistence type="predicted"/>
<sequence>VLGLLINLLLLFLIAHCGKGHLGNYRSLLKIFACNDIAMMVVHAIVQPAAFSAGSALGIFSNTFPEDKYIIAIACAWFTVPFTLMNINFLHRFWSVRRYCACFSLADNPIGKEILNRTEALAIEGIAIGDGWLVLHFWVRRRAMHFTFAV</sequence>
<keyword evidence="1" id="KW-0812">Transmembrane</keyword>
<dbReference type="PANTHER" id="PTHR45907">
    <property type="entry name" value="SERPENTINE RECEPTOR, CLASS J"/>
    <property type="match status" value="1"/>
</dbReference>
<dbReference type="InterPro" id="IPR019428">
    <property type="entry name" value="7TM_GPCR_serpentine_rcpt_Str"/>
</dbReference>
<keyword evidence="4" id="KW-1185">Reference proteome</keyword>
<gene>
    <name evidence="3" type="ORF">PENTCL1PPCAC_13117</name>
</gene>
<protein>
    <recommendedName>
        <fullName evidence="5">G protein-coupled receptor</fullName>
    </recommendedName>
</protein>
<dbReference type="InterPro" id="IPR019423">
    <property type="entry name" value="7TM_GPCR_serpentine_rcpt_Srj"/>
</dbReference>
<dbReference type="Pfam" id="PF10326">
    <property type="entry name" value="7TM_GPCR_Str"/>
    <property type="match status" value="1"/>
</dbReference>
<comment type="caution">
    <text evidence="3">The sequence shown here is derived from an EMBL/GenBank/DDBJ whole genome shotgun (WGS) entry which is preliminary data.</text>
</comment>
<feature type="chain" id="PRO_5043686164" description="G protein-coupled receptor" evidence="2">
    <location>
        <begin position="21"/>
        <end position="150"/>
    </location>
</feature>
<dbReference type="EMBL" id="BTSX01000003">
    <property type="protein sequence ID" value="GMS90942.1"/>
    <property type="molecule type" value="Genomic_DNA"/>
</dbReference>
<dbReference type="AlphaFoldDB" id="A0AAV5T5T7"/>
<evidence type="ECO:0008006" key="5">
    <source>
        <dbReference type="Google" id="ProtNLM"/>
    </source>
</evidence>
<feature type="transmembrane region" description="Helical" evidence="1">
    <location>
        <begin position="69"/>
        <end position="89"/>
    </location>
</feature>
<dbReference type="PANTHER" id="PTHR45907:SF16">
    <property type="entry name" value="SERPENTINE RECEPTOR, CLASS J"/>
    <property type="match status" value="1"/>
</dbReference>
<keyword evidence="1" id="KW-1133">Transmembrane helix</keyword>
<dbReference type="Proteomes" id="UP001432027">
    <property type="component" value="Unassembled WGS sequence"/>
</dbReference>
<evidence type="ECO:0000256" key="2">
    <source>
        <dbReference type="SAM" id="SignalP"/>
    </source>
</evidence>
<evidence type="ECO:0000256" key="1">
    <source>
        <dbReference type="SAM" id="Phobius"/>
    </source>
</evidence>
<keyword evidence="2" id="KW-0732">Signal</keyword>
<organism evidence="3 4">
    <name type="scientific">Pristionchus entomophagus</name>
    <dbReference type="NCBI Taxonomy" id="358040"/>
    <lineage>
        <taxon>Eukaryota</taxon>
        <taxon>Metazoa</taxon>
        <taxon>Ecdysozoa</taxon>
        <taxon>Nematoda</taxon>
        <taxon>Chromadorea</taxon>
        <taxon>Rhabditida</taxon>
        <taxon>Rhabditina</taxon>
        <taxon>Diplogasteromorpha</taxon>
        <taxon>Diplogasteroidea</taxon>
        <taxon>Neodiplogasteridae</taxon>
        <taxon>Pristionchus</taxon>
    </lineage>
</organism>
<reference evidence="3" key="1">
    <citation type="submission" date="2023-10" db="EMBL/GenBank/DDBJ databases">
        <title>Genome assembly of Pristionchus species.</title>
        <authorList>
            <person name="Yoshida K."/>
            <person name="Sommer R.J."/>
        </authorList>
    </citation>
    <scope>NUCLEOTIDE SEQUENCE</scope>
    <source>
        <strain evidence="3">RS0144</strain>
    </source>
</reference>
<feature type="signal peptide" evidence="2">
    <location>
        <begin position="1"/>
        <end position="20"/>
    </location>
</feature>
<evidence type="ECO:0000313" key="3">
    <source>
        <dbReference type="EMBL" id="GMS90942.1"/>
    </source>
</evidence>
<evidence type="ECO:0000313" key="4">
    <source>
        <dbReference type="Proteomes" id="UP001432027"/>
    </source>
</evidence>
<accession>A0AAV5T5T7</accession>